<evidence type="ECO:0000313" key="3">
    <source>
        <dbReference type="EMBL" id="GGP34708.1"/>
    </source>
</evidence>
<dbReference type="AlphaFoldDB" id="A0A918EC99"/>
<name>A0A918EC99_9PSEU</name>
<evidence type="ECO:0000256" key="2">
    <source>
        <dbReference type="SAM" id="Phobius"/>
    </source>
</evidence>
<reference evidence="3" key="1">
    <citation type="journal article" date="2014" name="Int. J. Syst. Evol. Microbiol.">
        <title>Complete genome sequence of Corynebacterium casei LMG S-19264T (=DSM 44701T), isolated from a smear-ripened cheese.</title>
        <authorList>
            <consortium name="US DOE Joint Genome Institute (JGI-PGF)"/>
            <person name="Walter F."/>
            <person name="Albersmeier A."/>
            <person name="Kalinowski J."/>
            <person name="Ruckert C."/>
        </authorList>
    </citation>
    <scope>NUCLEOTIDE SEQUENCE</scope>
    <source>
        <strain evidence="3">JCM 3313</strain>
    </source>
</reference>
<reference evidence="3" key="2">
    <citation type="submission" date="2020-09" db="EMBL/GenBank/DDBJ databases">
        <authorList>
            <person name="Sun Q."/>
            <person name="Ohkuma M."/>
        </authorList>
    </citation>
    <scope>NUCLEOTIDE SEQUENCE</scope>
    <source>
        <strain evidence="3">JCM 3313</strain>
    </source>
</reference>
<protein>
    <submittedName>
        <fullName evidence="3">Uncharacterized protein</fullName>
    </submittedName>
</protein>
<feature type="compositionally biased region" description="Low complexity" evidence="1">
    <location>
        <begin position="127"/>
        <end position="140"/>
    </location>
</feature>
<dbReference type="RefSeq" id="WP_189221090.1">
    <property type="nucleotide sequence ID" value="NZ_BMRG01000001.1"/>
</dbReference>
<dbReference type="Proteomes" id="UP000639606">
    <property type="component" value="Unassembled WGS sequence"/>
</dbReference>
<sequence>MLARVIVGAALGAGLGAAWWGLREFIASGAACSKDDWDCLGLGLLAIPVSLVVGVLVGWVVLAAAKVERPLGMAAVGTAFTAVLTLLTIWFPVTSGSVLTGALGFALAAPVTARHPAVRAARRPARRPAGSSADPAANHG</sequence>
<keyword evidence="2" id="KW-0472">Membrane</keyword>
<keyword evidence="4" id="KW-1185">Reference proteome</keyword>
<proteinExistence type="predicted"/>
<feature type="transmembrane region" description="Helical" evidence="2">
    <location>
        <begin position="43"/>
        <end position="64"/>
    </location>
</feature>
<feature type="transmembrane region" description="Helical" evidence="2">
    <location>
        <begin position="97"/>
        <end position="117"/>
    </location>
</feature>
<accession>A0A918EC99</accession>
<keyword evidence="2" id="KW-0812">Transmembrane</keyword>
<keyword evidence="2" id="KW-1133">Transmembrane helix</keyword>
<dbReference type="EMBL" id="BMRG01000001">
    <property type="protein sequence ID" value="GGP34708.1"/>
    <property type="molecule type" value="Genomic_DNA"/>
</dbReference>
<comment type="caution">
    <text evidence="3">The sequence shown here is derived from an EMBL/GenBank/DDBJ whole genome shotgun (WGS) entry which is preliminary data.</text>
</comment>
<feature type="region of interest" description="Disordered" evidence="1">
    <location>
        <begin position="118"/>
        <end position="140"/>
    </location>
</feature>
<evidence type="ECO:0000313" key="4">
    <source>
        <dbReference type="Proteomes" id="UP000639606"/>
    </source>
</evidence>
<evidence type="ECO:0000256" key="1">
    <source>
        <dbReference type="SAM" id="MobiDB-lite"/>
    </source>
</evidence>
<feature type="transmembrane region" description="Helical" evidence="2">
    <location>
        <begin position="71"/>
        <end position="91"/>
    </location>
</feature>
<gene>
    <name evidence="3" type="ORF">GCM10010185_01730</name>
</gene>
<organism evidence="3 4">
    <name type="scientific">Saccharothrix coeruleofusca</name>
    <dbReference type="NCBI Taxonomy" id="33919"/>
    <lineage>
        <taxon>Bacteria</taxon>
        <taxon>Bacillati</taxon>
        <taxon>Actinomycetota</taxon>
        <taxon>Actinomycetes</taxon>
        <taxon>Pseudonocardiales</taxon>
        <taxon>Pseudonocardiaceae</taxon>
        <taxon>Saccharothrix</taxon>
    </lineage>
</organism>